<evidence type="ECO:0000313" key="3">
    <source>
        <dbReference type="EMBL" id="CAH7681513.1"/>
    </source>
</evidence>
<feature type="compositionally biased region" description="Polar residues" evidence="1">
    <location>
        <begin position="105"/>
        <end position="115"/>
    </location>
</feature>
<accession>A0AAV0B440</accession>
<feature type="transmembrane region" description="Helical" evidence="2">
    <location>
        <begin position="27"/>
        <end position="45"/>
    </location>
</feature>
<feature type="compositionally biased region" description="Basic and acidic residues" evidence="1">
    <location>
        <begin position="140"/>
        <end position="149"/>
    </location>
</feature>
<dbReference type="Proteomes" id="UP001153365">
    <property type="component" value="Unassembled WGS sequence"/>
</dbReference>
<dbReference type="EMBL" id="CALTRL010003603">
    <property type="protein sequence ID" value="CAH7681513.1"/>
    <property type="molecule type" value="Genomic_DNA"/>
</dbReference>
<dbReference type="PANTHER" id="PTHR34391">
    <property type="entry name" value="UPF0658 GOLGI APPARATUS MEMBRANE PROTEIN C1952.10C-RELATED"/>
    <property type="match status" value="1"/>
</dbReference>
<proteinExistence type="predicted"/>
<keyword evidence="4" id="KW-1185">Reference proteome</keyword>
<protein>
    <submittedName>
        <fullName evidence="3">Expressed protein</fullName>
    </submittedName>
</protein>
<dbReference type="GO" id="GO:0005794">
    <property type="term" value="C:Golgi apparatus"/>
    <property type="evidence" value="ECO:0007669"/>
    <property type="project" value="TreeGrafter"/>
</dbReference>
<evidence type="ECO:0000256" key="1">
    <source>
        <dbReference type="SAM" id="MobiDB-lite"/>
    </source>
</evidence>
<keyword evidence="2" id="KW-0472">Membrane</keyword>
<evidence type="ECO:0000313" key="4">
    <source>
        <dbReference type="Proteomes" id="UP001153365"/>
    </source>
</evidence>
<feature type="region of interest" description="Disordered" evidence="1">
    <location>
        <begin position="562"/>
        <end position="585"/>
    </location>
</feature>
<feature type="transmembrane region" description="Helical" evidence="2">
    <location>
        <begin position="386"/>
        <end position="404"/>
    </location>
</feature>
<reference evidence="3" key="1">
    <citation type="submission" date="2022-06" db="EMBL/GenBank/DDBJ databases">
        <authorList>
            <consortium name="SYNGENTA / RWTH Aachen University"/>
        </authorList>
    </citation>
    <scope>NUCLEOTIDE SEQUENCE</scope>
</reference>
<feature type="region of interest" description="Disordered" evidence="1">
    <location>
        <begin position="96"/>
        <end position="149"/>
    </location>
</feature>
<dbReference type="InterPro" id="IPR040410">
    <property type="entry name" value="UPF0658_Golgi"/>
</dbReference>
<feature type="transmembrane region" description="Helical" evidence="2">
    <location>
        <begin position="440"/>
        <end position="463"/>
    </location>
</feature>
<sequence length="585" mass="66045">MSKFSDQAKLKLFDPRTIVYKLFSHRFLAVFVIVATSQMILQLWLEGRDYAINVKLLGSSIAPPRSLKVRDLQGIYLKSFSTRSLHIDSYLEKQSANPQIPPTQPLKNSPGTQSRALVDEKRPSNKSKPIKTSSVSTKTKINEPNKDHHPGQVAIVQRIRSQNSTIPSDILAKSGLNPEAASGSAIFILDGQLINLSAKCVIALSQPLRTIDRNHRTDVAMMVFQLWLWGLTIRGLFLESVPHLLAVGASHILNIAFSALDLHETIHLHDFFHKVVAEDCDGVDVIPLFWGSILRINIVSLIFATFTFVTLSALGYKLYSVLDWRTFKKLGASRIVRIAHTLSLIFMAILHLSVYFIVIFLAIWLDELRTHSWTESENDMRQSTQIFKTLIYVFLPMTILWLFLGKLYLSFSSASSCFHLLLLTGGFYKRMIKDWIFLKFSGIMAMTLLFAGLLVAVGCMLFFEKGLLARAYLDSQELAQALERPSVCEEKVEVAFPKSVDPISFSSSYPRASDEKRNLQLSSEIERANQQPDAFHGLQNSAYNHRASEVSRTDSSFYASEVSRQNSWTAGDERWAPIAPETHRR</sequence>
<dbReference type="AlphaFoldDB" id="A0AAV0B440"/>
<gene>
    <name evidence="3" type="ORF">PPACK8108_LOCUS14119</name>
</gene>
<keyword evidence="2" id="KW-0812">Transmembrane</keyword>
<feature type="transmembrane region" description="Helical" evidence="2">
    <location>
        <begin position="219"/>
        <end position="237"/>
    </location>
</feature>
<comment type="caution">
    <text evidence="3">The sequence shown here is derived from an EMBL/GenBank/DDBJ whole genome shotgun (WGS) entry which is preliminary data.</text>
</comment>
<organism evidence="3 4">
    <name type="scientific">Phakopsora pachyrhizi</name>
    <name type="common">Asian soybean rust disease fungus</name>
    <dbReference type="NCBI Taxonomy" id="170000"/>
    <lineage>
        <taxon>Eukaryota</taxon>
        <taxon>Fungi</taxon>
        <taxon>Dikarya</taxon>
        <taxon>Basidiomycota</taxon>
        <taxon>Pucciniomycotina</taxon>
        <taxon>Pucciniomycetes</taxon>
        <taxon>Pucciniales</taxon>
        <taxon>Phakopsoraceae</taxon>
        <taxon>Phakopsora</taxon>
    </lineage>
</organism>
<feature type="transmembrane region" description="Helical" evidence="2">
    <location>
        <begin position="339"/>
        <end position="365"/>
    </location>
</feature>
<feature type="transmembrane region" description="Helical" evidence="2">
    <location>
        <begin position="298"/>
        <end position="319"/>
    </location>
</feature>
<feature type="compositionally biased region" description="Polar residues" evidence="1">
    <location>
        <begin position="130"/>
        <end position="139"/>
    </location>
</feature>
<keyword evidence="2" id="KW-1133">Transmembrane helix</keyword>
<evidence type="ECO:0000256" key="2">
    <source>
        <dbReference type="SAM" id="Phobius"/>
    </source>
</evidence>
<dbReference type="PANTHER" id="PTHR34391:SF2">
    <property type="entry name" value="TRP C-TERMINAL DOMAIN-CONTAINING PROTEIN"/>
    <property type="match status" value="1"/>
</dbReference>
<name>A0AAV0B440_PHAPC</name>